<evidence type="ECO:0000313" key="2">
    <source>
        <dbReference type="WBParaSite" id="maker-unitig_24236-snap-gene-0.1-mRNA-1"/>
    </source>
</evidence>
<organism evidence="1 2">
    <name type="scientific">Macrostomum lignano</name>
    <dbReference type="NCBI Taxonomy" id="282301"/>
    <lineage>
        <taxon>Eukaryota</taxon>
        <taxon>Metazoa</taxon>
        <taxon>Spiralia</taxon>
        <taxon>Lophotrochozoa</taxon>
        <taxon>Platyhelminthes</taxon>
        <taxon>Rhabditophora</taxon>
        <taxon>Macrostomorpha</taxon>
        <taxon>Macrostomida</taxon>
        <taxon>Macrostomidae</taxon>
        <taxon>Macrostomum</taxon>
    </lineage>
</organism>
<sequence>PVLEDAGLVGGWQQSSPQSKVETKLKRNEDNWWHQHRAHHNRMPGPGVAKAAPLPFRVHEVVQGTAGAIQFDRAGISPSTRHLRLSAADGTCAFTIGSILSGTPATTPAAESVTTKSSHLGRVGHGNQQDPHLLLPGQIVEEGRLYMSRLRDGSERLSWHFRDDRQADRSICRYHLGAPARKLPRRRPRTRASGRTEFTVPWAPSSIMAYSIEDAAADFGFAYLSDEWQKSRPDGHAATGRACPLCGSGLGFSADLSLKSESSAGARWSQPWMRLAVQNSSVCHWRPLELAGLRGVHGAVVSASSVVCSRQSLRRPQLDAFWRNCEVQQGRPPCWRNWYAEGLESQQQARRPSTGGVVGEAASRLSAVW</sequence>
<dbReference type="Proteomes" id="UP000095280">
    <property type="component" value="Unplaced"/>
</dbReference>
<dbReference type="AlphaFoldDB" id="A0A1I8F864"/>
<reference evidence="2" key="1">
    <citation type="submission" date="2016-11" db="UniProtKB">
        <authorList>
            <consortium name="WormBaseParasite"/>
        </authorList>
    </citation>
    <scope>IDENTIFICATION</scope>
</reference>
<protein>
    <submittedName>
        <fullName evidence="2">B30.2/SPRY domain-containing protein</fullName>
    </submittedName>
</protein>
<dbReference type="WBParaSite" id="maker-unitig_24236-snap-gene-0.1-mRNA-1">
    <property type="protein sequence ID" value="maker-unitig_24236-snap-gene-0.1-mRNA-1"/>
    <property type="gene ID" value="maker-unitig_24236-snap-gene-0.1"/>
</dbReference>
<evidence type="ECO:0000313" key="1">
    <source>
        <dbReference type="Proteomes" id="UP000095280"/>
    </source>
</evidence>
<keyword evidence="1" id="KW-1185">Reference proteome</keyword>
<proteinExistence type="predicted"/>
<accession>A0A1I8F864</accession>
<name>A0A1I8F864_9PLAT</name>